<protein>
    <submittedName>
        <fullName evidence="6">Acyl-CoA dehydrogenase</fullName>
    </submittedName>
</protein>
<dbReference type="PIRSF" id="PIRSF016578">
    <property type="entry name" value="HsaA"/>
    <property type="match status" value="1"/>
</dbReference>
<feature type="domain" description="Acyl-CoA oxidase/dehydrogenase middle" evidence="3">
    <location>
        <begin position="125"/>
        <end position="217"/>
    </location>
</feature>
<dbReference type="PANTHER" id="PTHR43884">
    <property type="entry name" value="ACYL-COA DEHYDROGENASE"/>
    <property type="match status" value="1"/>
</dbReference>
<dbReference type="SUPFAM" id="SSF47203">
    <property type="entry name" value="Acyl-CoA dehydrogenase C-terminal domain-like"/>
    <property type="match status" value="1"/>
</dbReference>
<evidence type="ECO:0000259" key="5">
    <source>
        <dbReference type="Pfam" id="PF08028"/>
    </source>
</evidence>
<dbReference type="SUPFAM" id="SSF56645">
    <property type="entry name" value="Acyl-CoA dehydrogenase NM domain-like"/>
    <property type="match status" value="1"/>
</dbReference>
<dbReference type="Gene3D" id="1.20.140.10">
    <property type="entry name" value="Butyryl-CoA Dehydrogenase, subunit A, domain 3"/>
    <property type="match status" value="1"/>
</dbReference>
<sequence length="406" mass="45147">MKDLFIKTEQQREWLEKLSTLEEPFKGNAQQIDKESSFPSEHIQALRKIGYTKITLPKELGGEGLSLYETISLQETLGSYDGSTALAIAWTLLTVGELFENKYWDSSKLEAFAKEVEQGAIINRAVSEVATGSPIRGGRPGTQAVREGNKWVINGRKSYTTGSPELDYFLTSAWIEEKEKVGFFLIHKDTPGLSIDETWDVIAMRGTGSHDLLLNNVAVDESDLVELPTYNTGFKLNGWLLLIPATYLGIAQAARDYALRFANTHSPNSIKGTIATLPNVQSYLGEIELELATARFALYGAAQSYQDSIRKEAEGHTLTEDEGIVIVNAVNTAKHVVTNAAIKVVDKAMRVVGAKSLQRSNPLQRYYRDVRAGLHNPPMDDITIKKLAEFALKQDETKKENEYEVQ</sequence>
<evidence type="ECO:0000259" key="4">
    <source>
        <dbReference type="Pfam" id="PF02771"/>
    </source>
</evidence>
<evidence type="ECO:0000256" key="1">
    <source>
        <dbReference type="ARBA" id="ARBA00022630"/>
    </source>
</evidence>
<dbReference type="InterPro" id="IPR006091">
    <property type="entry name" value="Acyl-CoA_Oxase/DH_mid-dom"/>
</dbReference>
<reference evidence="6 7" key="1">
    <citation type="submission" date="2014-02" db="EMBL/GenBank/DDBJ databases">
        <title>Draft genome sequence of Lysinibacillus massiliensis CCUG 49529.</title>
        <authorList>
            <person name="Zhang F."/>
            <person name="Wang G."/>
            <person name="Zhang L."/>
        </authorList>
    </citation>
    <scope>NUCLEOTIDE SEQUENCE [LARGE SCALE GENOMIC DNA]</scope>
    <source>
        <strain evidence="6 7">CCUG 49529</strain>
    </source>
</reference>
<dbReference type="AlphaFoldDB" id="A0A0A3JB84"/>
<accession>A0A0A3JB84</accession>
<dbReference type="CDD" id="cd00567">
    <property type="entry name" value="ACAD"/>
    <property type="match status" value="1"/>
</dbReference>
<dbReference type="Proteomes" id="UP000030595">
    <property type="component" value="Unassembled WGS sequence"/>
</dbReference>
<keyword evidence="7" id="KW-1185">Reference proteome</keyword>
<dbReference type="Pfam" id="PF02771">
    <property type="entry name" value="Acyl-CoA_dh_N"/>
    <property type="match status" value="1"/>
</dbReference>
<dbReference type="GO" id="GO:0050660">
    <property type="term" value="F:flavin adenine dinucleotide binding"/>
    <property type="evidence" value="ECO:0007669"/>
    <property type="project" value="InterPro"/>
</dbReference>
<dbReference type="InterPro" id="IPR046373">
    <property type="entry name" value="Acyl-CoA_Oxase/DH_mid-dom_sf"/>
</dbReference>
<dbReference type="RefSeq" id="WP_036171174.1">
    <property type="nucleotide sequence ID" value="NZ_AVCZ01000001.1"/>
</dbReference>
<name>A0A0A3JB84_9BACL</name>
<dbReference type="InterPro" id="IPR037069">
    <property type="entry name" value="AcylCoA_DH/ox_N_sf"/>
</dbReference>
<dbReference type="PANTHER" id="PTHR43884:SF25">
    <property type="entry name" value="ACYL-COA DEHYDROGENASE YDBM-RELATED"/>
    <property type="match status" value="1"/>
</dbReference>
<dbReference type="OrthoDB" id="9785203at2"/>
<dbReference type="FunFam" id="2.40.110.10:FF:000020">
    <property type="entry name" value="Putative acyl-CoA dehydrogenase YdbM"/>
    <property type="match status" value="1"/>
</dbReference>
<dbReference type="GO" id="GO:0003995">
    <property type="term" value="F:acyl-CoA dehydrogenase activity"/>
    <property type="evidence" value="ECO:0007669"/>
    <property type="project" value="TreeGrafter"/>
</dbReference>
<keyword evidence="1" id="KW-0285">Flavoprotein</keyword>
<organism evidence="6 7">
    <name type="scientific">Ureibacillus massiliensis 4400831 = CIP 108448 = CCUG 49529</name>
    <dbReference type="NCBI Taxonomy" id="1211035"/>
    <lineage>
        <taxon>Bacteria</taxon>
        <taxon>Bacillati</taxon>
        <taxon>Bacillota</taxon>
        <taxon>Bacilli</taxon>
        <taxon>Bacillales</taxon>
        <taxon>Caryophanaceae</taxon>
        <taxon>Ureibacillus</taxon>
    </lineage>
</organism>
<dbReference type="eggNOG" id="COG1960">
    <property type="taxonomic scope" value="Bacteria"/>
</dbReference>
<dbReference type="InterPro" id="IPR009100">
    <property type="entry name" value="AcylCoA_DH/oxidase_NM_dom_sf"/>
</dbReference>
<dbReference type="Gene3D" id="2.40.110.10">
    <property type="entry name" value="Butyryl-CoA Dehydrogenase, subunit A, domain 2"/>
    <property type="match status" value="1"/>
</dbReference>
<dbReference type="EMBL" id="JPVQ01000001">
    <property type="protein sequence ID" value="KGR92443.1"/>
    <property type="molecule type" value="Genomic_DNA"/>
</dbReference>
<feature type="domain" description="Acyl-CoA dehydrogenase C-terminal" evidence="5">
    <location>
        <begin position="243"/>
        <end position="373"/>
    </location>
</feature>
<dbReference type="Gene3D" id="1.10.540.10">
    <property type="entry name" value="Acyl-CoA dehydrogenase/oxidase, N-terminal domain"/>
    <property type="match status" value="1"/>
</dbReference>
<dbReference type="InterPro" id="IPR013786">
    <property type="entry name" value="AcylCoA_DH/ox_N"/>
</dbReference>
<dbReference type="InterPro" id="IPR013107">
    <property type="entry name" value="Acyl-CoA_DH_C"/>
</dbReference>
<gene>
    <name evidence="6" type="ORF">CD30_01125</name>
</gene>
<feature type="domain" description="Acyl-CoA dehydrogenase/oxidase N-terminal" evidence="4">
    <location>
        <begin position="21"/>
        <end position="90"/>
    </location>
</feature>
<evidence type="ECO:0000313" key="6">
    <source>
        <dbReference type="EMBL" id="KGR92443.1"/>
    </source>
</evidence>
<evidence type="ECO:0000256" key="2">
    <source>
        <dbReference type="ARBA" id="ARBA00023002"/>
    </source>
</evidence>
<evidence type="ECO:0000259" key="3">
    <source>
        <dbReference type="Pfam" id="PF02770"/>
    </source>
</evidence>
<dbReference type="Pfam" id="PF08028">
    <property type="entry name" value="Acyl-CoA_dh_2"/>
    <property type="match status" value="1"/>
</dbReference>
<comment type="caution">
    <text evidence="6">The sequence shown here is derived from an EMBL/GenBank/DDBJ whole genome shotgun (WGS) entry which is preliminary data.</text>
</comment>
<proteinExistence type="predicted"/>
<dbReference type="Pfam" id="PF02770">
    <property type="entry name" value="Acyl-CoA_dh_M"/>
    <property type="match status" value="1"/>
</dbReference>
<keyword evidence="2" id="KW-0560">Oxidoreductase</keyword>
<dbReference type="InterPro" id="IPR036250">
    <property type="entry name" value="AcylCo_DH-like_C"/>
</dbReference>
<evidence type="ECO:0000313" key="7">
    <source>
        <dbReference type="Proteomes" id="UP000030595"/>
    </source>
</evidence>